<name>A0A5Q4VDL9_9BACT</name>
<evidence type="ECO:0000313" key="3">
    <source>
        <dbReference type="Proteomes" id="UP000321899"/>
    </source>
</evidence>
<organism evidence="2 3">
    <name type="scientific">Desulfobotulus mexicanus</name>
    <dbReference type="NCBI Taxonomy" id="2586642"/>
    <lineage>
        <taxon>Bacteria</taxon>
        <taxon>Pseudomonadati</taxon>
        <taxon>Thermodesulfobacteriota</taxon>
        <taxon>Desulfobacteria</taxon>
        <taxon>Desulfobacterales</taxon>
        <taxon>Desulfobacteraceae</taxon>
        <taxon>Desulfobotulus</taxon>
    </lineage>
</organism>
<dbReference type="AlphaFoldDB" id="A0A5Q4VDL9"/>
<sequence length="95" mass="11055">MKKRILYGEANYPAIVRENGYFVDKTAYIEKLESVKNTVFLRPRRFGKSLLCTMLESYYSVLYKENFEELFGHTWIGKNPTPLHNTLNSCTGHDG</sequence>
<comment type="caution">
    <text evidence="2">The sequence shown here is derived from an EMBL/GenBank/DDBJ whole genome shotgun (WGS) entry which is preliminary data.</text>
</comment>
<gene>
    <name evidence="2" type="ORF">FIM25_06395</name>
</gene>
<feature type="domain" description="AAA-ATPase-like" evidence="1">
    <location>
        <begin position="7"/>
        <end position="83"/>
    </location>
</feature>
<proteinExistence type="predicted"/>
<keyword evidence="3" id="KW-1185">Reference proteome</keyword>
<evidence type="ECO:0000259" key="1">
    <source>
        <dbReference type="Pfam" id="PF09820"/>
    </source>
</evidence>
<dbReference type="Proteomes" id="UP000321899">
    <property type="component" value="Unassembled WGS sequence"/>
</dbReference>
<protein>
    <submittedName>
        <fullName evidence="2">AAA family ATPase</fullName>
    </submittedName>
</protein>
<accession>A0A5Q4VDL9</accession>
<evidence type="ECO:0000313" key="2">
    <source>
        <dbReference type="EMBL" id="TYT75026.1"/>
    </source>
</evidence>
<dbReference type="InterPro" id="IPR018631">
    <property type="entry name" value="AAA-ATPase-like_dom"/>
</dbReference>
<dbReference type="OrthoDB" id="9776605at2"/>
<dbReference type="PANTHER" id="PTHR34825:SF2">
    <property type="entry name" value="AAA-ATPASE-LIKE DOMAIN-CONTAINING PROTEIN"/>
    <property type="match status" value="1"/>
</dbReference>
<dbReference type="Pfam" id="PF09820">
    <property type="entry name" value="AAA-ATPase_like"/>
    <property type="match status" value="1"/>
</dbReference>
<reference evidence="2 3" key="1">
    <citation type="submission" date="2019-06" db="EMBL/GenBank/DDBJ databases">
        <title>Desulfobotulus mexicanus sp. nov., a novel sulfate-reducing bacterium isolated from the sediment of an alkaline crater lake in Mexico.</title>
        <authorList>
            <person name="Hirschler-Rea A."/>
        </authorList>
    </citation>
    <scope>NUCLEOTIDE SEQUENCE [LARGE SCALE GENOMIC DNA]</scope>
    <source>
        <strain evidence="2 3">PAR22N</strain>
    </source>
</reference>
<dbReference type="RefSeq" id="WP_139447484.1">
    <property type="nucleotide sequence ID" value="NZ_VDMB01000006.1"/>
</dbReference>
<dbReference type="PANTHER" id="PTHR34825">
    <property type="entry name" value="CONSERVED PROTEIN, WITH A WEAK D-GALACTARATE DEHYDRATASE/ALTRONATE HYDROLASE DOMAIN"/>
    <property type="match status" value="1"/>
</dbReference>
<dbReference type="EMBL" id="VDMB01000006">
    <property type="protein sequence ID" value="TYT75026.1"/>
    <property type="molecule type" value="Genomic_DNA"/>
</dbReference>